<feature type="compositionally biased region" description="Basic and acidic residues" evidence="7">
    <location>
        <begin position="101"/>
        <end position="118"/>
    </location>
</feature>
<keyword evidence="2" id="KW-0963">Cytoplasm</keyword>
<dbReference type="PANTHER" id="PTHR22605:SF1">
    <property type="entry name" value="RZ-TYPE DOMAIN-CONTAINING PROTEIN"/>
    <property type="match status" value="1"/>
</dbReference>
<dbReference type="Gene3D" id="3.40.50.300">
    <property type="entry name" value="P-loop containing nucleotide triphosphate hydrolases"/>
    <property type="match status" value="1"/>
</dbReference>
<organism evidence="9 10">
    <name type="scientific">Gigaspora rosea</name>
    <dbReference type="NCBI Taxonomy" id="44941"/>
    <lineage>
        <taxon>Eukaryota</taxon>
        <taxon>Fungi</taxon>
        <taxon>Fungi incertae sedis</taxon>
        <taxon>Mucoromycota</taxon>
        <taxon>Glomeromycotina</taxon>
        <taxon>Glomeromycetes</taxon>
        <taxon>Diversisporales</taxon>
        <taxon>Gigasporaceae</taxon>
        <taxon>Gigaspora</taxon>
    </lineage>
</organism>
<evidence type="ECO:0000256" key="5">
    <source>
        <dbReference type="ARBA" id="ARBA00022833"/>
    </source>
</evidence>
<dbReference type="GO" id="GO:0005737">
    <property type="term" value="C:cytoplasm"/>
    <property type="evidence" value="ECO:0007669"/>
    <property type="project" value="UniProtKB-SubCell"/>
</dbReference>
<feature type="region of interest" description="Disordered" evidence="7">
    <location>
        <begin position="576"/>
        <end position="715"/>
    </location>
</feature>
<sequence length="5216" mass="597541">MASSDQIGVNETQQEGNTLVDSVPSSIEKTLDENNPMVVAESTNDISSPIIISRTAGTGSEHSTSANSPTVSSTTVSSESSKHSRSGSQTRKKGPPPKVPPKSEKVARWKSQRRENDLPKQNPEASLKEVPSSNQLEELQDQNNTRLKNKVPSDTLQETNNSSEALFKEVEDQSNIISKKDKGPLDASQEMNNSEIDLSKQNPESPFKELKEEEIASRNSSYTIPETISSEIDLSKQESETFRDSYQNYPEEQMTLESIHEHLAKKGIVDNNSPPAIPPKVFTNNEIPSEVMTLNEIHKRLGLSDSQSTPMPILPNNNLLDTSTSQTSANEDEIAPPSTDDKTNSHVITSQYSTGTDENPLLINNEISNPAIMPVGVTSTFQSSTIEDNNTSPLTDDKTNSLVITPSTPTAQFNIGTDKNRPLINNEISNPVIMPVGTDISEDNNNTVTTSVTLPSLSADRNIPPRIDIENDSEEQSTPALIINNNPLENSIFNFPSQSADKNILPRIDIENDSMEQSTPALIINNNPQENSIFDFPSQSADKNIPPRIDIENNSMEQSTPTLIINNNPLENSIFDFSDSSSSKEPVEPHDDFTSSDYLPHYDSSLGRPTLSAPKYTPDPFDDSNSVSLSNQYDENSTLVNSAHKISRKESGYEDSTLDNSAYNIPGKESEHEDSTLDNSAHDISREKPGFVDSKQPGDPISPLHSTNDTPRSNSPVIVDGDSQFHLLHQQEIRNPSNAGVLNTAKNLIGGTISRFMGNEDKYTEGVKITFHVHLPQHIERYGEPMIVGNCKELGNWKMVTILLTQPHKREHPTYWRSHPVEIQLGRDEIKYKYGVFNRNSGRVEYEGEGERQNRTLDTRTNDQYDIWQNNRRLYIFDLNEFAFIKCIYDAVNNENLKDKVMQFQSLLVNHRTHTLNFITLDFITQRYQNKKEKRLFLCVLLGYFIRFRKNPRDFTFQLPKQFRSELLLEALEHVQQDTFTSDIKPIMAPVVAALVRHNAMEMVSFEWLRIFRVAQFVDPAYTFVDGFIGARYGKEQISRLLKEWPKIVKPHLDRMDEHTYIRISKWLISCCSNMETLNIMWRDNIDHTSRIDNEIVTDFSRSVYTIIAQDNTASALYANFIKVIPEFRMIVASLFRDQTIHLLKNQQGGWDQQNLQSLGKLLKDGNLYSEREYFIRALECVSQSTIYNLLNMFPDLLEYWLNSKFSNSRSQEVLKICQQWFTRIISNLNYNYNMSLNEGARFIYNVYEYLTRIHTLLTERSNIYKELLLVASERIKKCSHNHILFATVQIAKFNKSITNQFYNLVTENFLVAREIRRIDKNLLEMICWICGQNKVNLENLDVPNSVSENLLCHILTCLENQTPQIYNTEQQLDLIKHTDFWRMIFNAKGFVSILHKHSHVMKIRTAISNLASAIVDKTIDIKTLQAILSKCRDEQLYKCLNVVNNPNAKKTFQNVVITENNISTVRKECNAYEERLRHLKAFYSTFCPPNKILDSDLYTKDLEAKLKILSNVSLNETLSPHYWERHEDVIQKAADIYEFANSKTFINIYETHLSQITDEVNVNDVINTLVPAVSDEHSKTFKNYKEKKWMQVKYSEAFPLWKGVTDIKAELELISKVTYLSKNNKDLENSLKHLTAIPKWEERLQKLSAVVEIFKVPIKTDEWLGRSLKIIRDDILFLGKIAEFVKYVNDNNPVDNENYWSLIKELASASELLDFLQTIAEHDIKNLINGVDDFSDERLIQEDTVSSLIQVKQLVVQLMNKANKIGEFLKVIQKISQENPSLPNKITVCAGFNMALQNMLRNISNRGEVTKEKIQNAVLIGTYTFEKVDKSDKFNVTLVYQAKGADKIKHNMTDLQDLRGRALLIAKPANMNANLTEEEKSSKIMNEFVLQVDTAQEILNVGSKLIQMGHFDYRRFKREIVGTEKRVGTLEMRNLLAKFKEDLQLWKKVVDEAQEQHYYLTFFPARHILAFYDYFTSDVQDDENAEICKTLIKFVNSKAELPSRKDRSGISRKNTDYSRTLKEIGEKLNTIFGKLLKTSRELKVRGERIIADVVDRGKLCVASCNDKLRVPNIIMSLYANHKSYPEPWQVLICTKSTTIEELNIFIKRCFFAAKNGYKDKLFCIANLELLEFELQYGLVESIRSMRERHIDYLLALVCCREGSFHHHILDQFSQDVHSTNGLNAETMKAIYRDLCSNVVCVSSDLSGQGKTEWIKQASFEKKKLLRSFLISDGADFGSLVRQLRNCKLQPFESLHINIISADNSNEINMFLFELLTLGFVSSNVDIASFPQTPAFIEVASTVEQKLLNSLPITGYLVKEHLSWDIRSLNVSSELYGPIQIVCNYLDAYDRKLLNANDIVLYGQNCIKKPLPDQRCRDLIAKYFFEGNADGVSSFRFVEIFVNVLADQLTRLSSSAYFTVENLKLMIKDETTLRTTLVNTLIDVSKDFATRSVKAKAAQLGSTSDDYDAKFEIVQWDASNHLLVFFMSQNPDSICALYREKNKVPDSVKEFLRSQYMAGPSKWELEDYNRMPSDKLLDRLECLARRTDYHLDLPLYALSADNIIKMALILLRARANVPVVVMGEAGCGKSSLIGFLAKVVEVNYEPFNLHAGIKEQDILDFMDKAQKKADNGELWLFFDEINTCNHIGLLANLIAHRTLQGKLVHPNIRLFSACNPYRKRVKAQSQAGIKTRVKRYEEQSNLVYQVKPLPDQILDYVWDYGVLIPNDEKKYIQIMVQTRFGEGHDLFTELLFSSQQFIRSIEEKYSVSLRDVKRAIKLVDFFNESLRSRPSRNKYPPNPDNPGRIDFSIRCYILALSLCYQSRIYDQESRSEYRKEMIKVFQRYKTGIKENDFTKVIRDEQEDWTGRMQLPPNTAMNEALLENVLAMIVCILTKIPVFIVGAPGSSKSLAIKLVGQNLRGSDSNDRYFRKLPQAYFISYQGSSSSTSDGILKVFEKANKYQETSSKEFSVISVVVLDEVGLAETSPHNPLKVLHALLEPNYPSDGPSVSVVGISNWRLDNSKSSRALLVQRPKFGIDDLVDTAVRLLDSKLHNSITRASLRPLAEAYSEYEGCGQSHSNFHGLRDYYGLVKSLSKLDLTPENVQMALERNFGGTDRNENPCGEYFDTVLKTFNDYQNWTYNPIPTLTLIKANLDDESARHLMVIGKNDSIVTILTYQLIEKGLDPVVILGSQFQDDQQDYSYSVLSRIMMCVEAGRPLILTDLEIIYGALYDLWNQNYIVFGTKNDPKYYTRVALGAYSNPMLHVHKNFRCILVLDEKKLVTADPPLLNRFEKQRLTIDDTLTDNHQKIVKILSIWTQQMVSMKETNKTNALRTSFARKDLFIGFDENETLQSLVIDVMTKFPEDNEEAIIKRCKAALIDIASSDGIIRASRSNVDPGEIDQWCNVYFRHLTDEHIPLQNHDSLSSFFGQLLFTNTTITRFIINTFSNINTDISECLRDLFTCQVDKLSTFKTEAQLQNRLKRFWEESEDQMLILQCDVTTVNAGCIKLAKFIIEQFQNEFSRKNPDYIKYVCIILHIQREQNYMSSFNFMCGWKQVTIETLTPQEKNLSTILNGSLADIIKNEYKFEDILKHELLWCLLCIKYPSTSKSVDHIKTLKTDIMKCPLLIECLKTRALEWIEENSTDDWQYKVASDKKLLYPYTSFSAALLAYLRLLVRHPIAKILFVLEKLSVTKSFISINQTRKNQDLIPFLKTIFFDPKILNINDLPEPKPDHYVMPELFYDLKFPFSYYFMKKINDFKTAWGDELEKLKENPDNCDDDELSHDAFENAVQGFSENVKTSLPAINDQVFRDFSEWFFDDFVTVMVANDADKKDSELLAKLVQLYIGKDKAFDPVLLHIYWWKHSNVISADLQLAQMCPSVINEFMREGPDVSFEEFLVDKVIKMMLDKFAKKGSEPQLDQWQHEVVKVLSFSAKILKTNKLRSYQLLRICNDIVSSKLIPLPNIKEIIKLGLDSDEQNVLSKKFVDHVLGILSKLEKNEQNLSLQRSFIMRCLDTIPLDSVVRQHIYNNIFSQKDPFPLMGSIIGKIFWKEEDAINEPFLRILQDSKEILQASPRLKVINSALKNNNLDSSMATLCCDIIQKELFVDMNIPEVARYFRHAVQTLLEKTFEPLKRISAIAFLKEFVYCMWYQTLQDDYTQPISFIGIMDVGEFDGDLLIEEINNFLSVDNPLIHSLKVYFLRELRHKGLSIDDLKRFCAAHTNRFPWLSTFKWNDNKDSRLPFNPYWQIPEYRQAENAFKELYSIGNKAPFQAFLQQLQNINAFRARIALIGLIISRLHIVRASREWGPSENQAADFLKIVSTMNNLSTGYKQTIERILSNRQSLLHLDNNIDNVNLFLKSVIAHIAALHASIPPESTPLATYFHKIETCQNSFILTTVSDIESLILSAVIAGGGGQITRYSCQCGYMYVIANCGQAMEAIRCPGCKNNTIGGANHTSAAGNRRLDTAPITGPIKSKDQTGYIGEQPNNSVDHSVRSMPPSSYRILHLIVHSLIGLSHSPATLNFLRMHNQTAANVEAYCLNHIITDWTVLRQILNCSDENLALLFHSLLTTMAQAPLPASALRTSAERDEWETQFTRNYVSPLIRSVTETVTNFRTALVAAAASQGNNANIIESEIDQTRAIDDEYRLSKLPRLWRKIDIVDFNSFRAYYNGDLAQYQIKYPFLAIFFKYFERLEIVKNLYPIVQFVQILSSRLSYRISRKDAEKMTFDEFINKEADRVELYKMFQKFEDSWNLVIDKVDRYQCHELNDKPTINRNMPIIMGLVEAKDLSVYICAILEYLIGLQNNFLRDVMTIPPGSCRSLKFLEQTSYDAEEGISSTAPSQYSIRSLTLNQARIDNVIIYDQEELSGIHMFSQRNLGIGRGLDVIYDLQKIEIELARQLVFEKVYIDTVGETSLYLPPFSYHLELIQVSTRIIGDIRGLIPQEQIPPEQAELMGSSANLPYAFQSSSMDTSLDNPSEILSSLEILLCFIKRTPGGNGESFIKDYVNQWSTLSGLIENHEFRNLLNKPLKLKHIVSLYELIEGQVANLTIDYIHEIYKEELTLKQREEIENLIDFETKQPATIVNGKIVKFSAEVFATALKRFIYRFLQTEKQKVTDPLYLYICEPSLHFWPPAISELEDLDESFPDSLCVNQAFEAYKFVMDQIEYHKQMVSSREQQIQNQLTNPEANRLPPAPPGSQRGSTSKKKKSRFDML</sequence>
<feature type="compositionally biased region" description="Polar residues" evidence="7">
    <location>
        <begin position="623"/>
        <end position="641"/>
    </location>
</feature>
<keyword evidence="10" id="KW-1185">Reference proteome</keyword>
<feature type="compositionally biased region" description="Basic and acidic residues" evidence="7">
    <location>
        <begin position="206"/>
        <end position="216"/>
    </location>
</feature>
<dbReference type="InterPro" id="IPR011704">
    <property type="entry name" value="ATPase_dyneun-rel_AAA"/>
</dbReference>
<feature type="compositionally biased region" description="Polar residues" evidence="7">
    <location>
        <begin position="131"/>
        <end position="164"/>
    </location>
</feature>
<reference evidence="9 10" key="1">
    <citation type="submission" date="2018-06" db="EMBL/GenBank/DDBJ databases">
        <title>Comparative genomics reveals the genomic features of Rhizophagus irregularis, R. cerebriforme, R. diaphanum and Gigaspora rosea, and their symbiotic lifestyle signature.</title>
        <authorList>
            <person name="Morin E."/>
            <person name="San Clemente H."/>
            <person name="Chen E.C.H."/>
            <person name="De La Providencia I."/>
            <person name="Hainaut M."/>
            <person name="Kuo A."/>
            <person name="Kohler A."/>
            <person name="Murat C."/>
            <person name="Tang N."/>
            <person name="Roy S."/>
            <person name="Loubradou J."/>
            <person name="Henrissat B."/>
            <person name="Grigoriev I.V."/>
            <person name="Corradi N."/>
            <person name="Roux C."/>
            <person name="Martin F.M."/>
        </authorList>
    </citation>
    <scope>NUCLEOTIDE SEQUENCE [LARGE SCALE GENOMIC DNA]</scope>
    <source>
        <strain evidence="9 10">DAOM 194757</strain>
    </source>
</reference>
<dbReference type="InterPro" id="IPR003593">
    <property type="entry name" value="AAA+_ATPase"/>
</dbReference>
<accession>A0A397W3J9</accession>
<dbReference type="GO" id="GO:0016887">
    <property type="term" value="F:ATP hydrolysis activity"/>
    <property type="evidence" value="ECO:0007669"/>
    <property type="project" value="InterPro"/>
</dbReference>
<dbReference type="SUPFAM" id="SSF49452">
    <property type="entry name" value="Starch-binding domain-like"/>
    <property type="match status" value="1"/>
</dbReference>
<gene>
    <name evidence="9" type="ORF">C2G38_2137273</name>
</gene>
<dbReference type="Pfam" id="PF00686">
    <property type="entry name" value="CBM_20"/>
    <property type="match status" value="1"/>
</dbReference>
<dbReference type="PROSITE" id="PS51981">
    <property type="entry name" value="ZF_RZ"/>
    <property type="match status" value="1"/>
</dbReference>
<evidence type="ECO:0000256" key="2">
    <source>
        <dbReference type="ARBA" id="ARBA00022490"/>
    </source>
</evidence>
<dbReference type="InterPro" id="IPR046439">
    <property type="entry name" value="ZF_RZ_dom"/>
</dbReference>
<evidence type="ECO:0000256" key="3">
    <source>
        <dbReference type="ARBA" id="ARBA00022723"/>
    </source>
</evidence>
<feature type="domain" description="RZ-type" evidence="8">
    <location>
        <begin position="4398"/>
        <end position="4482"/>
    </location>
</feature>
<feature type="compositionally biased region" description="Polar residues" evidence="7">
    <location>
        <begin position="320"/>
        <end position="329"/>
    </location>
</feature>
<evidence type="ECO:0000313" key="10">
    <source>
        <dbReference type="Proteomes" id="UP000266673"/>
    </source>
</evidence>
<feature type="region of interest" description="Disordered" evidence="7">
    <location>
        <begin position="4465"/>
        <end position="4495"/>
    </location>
</feature>
<feature type="compositionally biased region" description="Polar residues" evidence="7">
    <location>
        <begin position="189"/>
        <end position="204"/>
    </location>
</feature>
<dbReference type="Gene3D" id="2.60.40.10">
    <property type="entry name" value="Immunoglobulins"/>
    <property type="match status" value="1"/>
</dbReference>
<dbReference type="InterPro" id="IPR013783">
    <property type="entry name" value="Ig-like_fold"/>
</dbReference>
<feature type="compositionally biased region" description="Basic residues" evidence="7">
    <location>
        <begin position="5205"/>
        <end position="5216"/>
    </location>
</feature>
<protein>
    <recommendedName>
        <fullName evidence="8">RZ-type domain-containing protein</fullName>
    </recommendedName>
</protein>
<dbReference type="PANTHER" id="PTHR22605">
    <property type="entry name" value="RZ-TYPE DOMAIN-CONTAINING PROTEIN"/>
    <property type="match status" value="1"/>
</dbReference>
<keyword evidence="4" id="KW-0863">Zinc-finger</keyword>
<evidence type="ECO:0000313" key="9">
    <source>
        <dbReference type="EMBL" id="RIB28602.1"/>
    </source>
</evidence>
<dbReference type="OrthoDB" id="2400221at2759"/>
<keyword evidence="5" id="KW-0862">Zinc</keyword>
<feature type="region of interest" description="Disordered" evidence="7">
    <location>
        <begin position="1"/>
        <end position="221"/>
    </location>
</feature>
<dbReference type="EMBL" id="QKWP01000061">
    <property type="protein sequence ID" value="RIB28602.1"/>
    <property type="molecule type" value="Genomic_DNA"/>
</dbReference>
<evidence type="ECO:0000256" key="7">
    <source>
        <dbReference type="SAM" id="MobiDB-lite"/>
    </source>
</evidence>
<dbReference type="GO" id="GO:0002376">
    <property type="term" value="P:immune system process"/>
    <property type="evidence" value="ECO:0007669"/>
    <property type="project" value="UniProtKB-KW"/>
</dbReference>
<evidence type="ECO:0000256" key="6">
    <source>
        <dbReference type="ARBA" id="ARBA00022859"/>
    </source>
</evidence>
<feature type="region of interest" description="Disordered" evidence="7">
    <location>
        <begin position="320"/>
        <end position="345"/>
    </location>
</feature>
<dbReference type="Proteomes" id="UP000266673">
    <property type="component" value="Unassembled WGS sequence"/>
</dbReference>
<dbReference type="GO" id="GO:0008270">
    <property type="term" value="F:zinc ion binding"/>
    <property type="evidence" value="ECO:0007669"/>
    <property type="project" value="UniProtKB-KW"/>
</dbReference>
<comment type="subcellular location">
    <subcellularLocation>
        <location evidence="1">Cytoplasm</location>
    </subcellularLocation>
</comment>
<name>A0A397W3J9_9GLOM</name>
<feature type="compositionally biased region" description="Polar residues" evidence="7">
    <location>
        <begin position="1"/>
        <end position="28"/>
    </location>
</feature>
<evidence type="ECO:0000259" key="8">
    <source>
        <dbReference type="PROSITE" id="PS51981"/>
    </source>
</evidence>
<evidence type="ECO:0000256" key="4">
    <source>
        <dbReference type="ARBA" id="ARBA00022771"/>
    </source>
</evidence>
<dbReference type="STRING" id="44941.A0A397W3J9"/>
<dbReference type="InterPro" id="IPR027417">
    <property type="entry name" value="P-loop_NTPase"/>
</dbReference>
<dbReference type="SMART" id="SM00382">
    <property type="entry name" value="AAA"/>
    <property type="match status" value="2"/>
</dbReference>
<dbReference type="InterPro" id="IPR013784">
    <property type="entry name" value="Carb-bd-like_fold"/>
</dbReference>
<dbReference type="InterPro" id="IPR002044">
    <property type="entry name" value="CBM20"/>
</dbReference>
<feature type="compositionally biased region" description="Polar residues" evidence="7">
    <location>
        <begin position="704"/>
        <end position="715"/>
    </location>
</feature>
<dbReference type="GO" id="GO:0005524">
    <property type="term" value="F:ATP binding"/>
    <property type="evidence" value="ECO:0007669"/>
    <property type="project" value="InterPro"/>
</dbReference>
<feature type="region of interest" description="Disordered" evidence="7">
    <location>
        <begin position="5187"/>
        <end position="5216"/>
    </location>
</feature>
<proteinExistence type="predicted"/>
<dbReference type="InterPro" id="IPR031248">
    <property type="entry name" value="RNF213"/>
</dbReference>
<evidence type="ECO:0000256" key="1">
    <source>
        <dbReference type="ARBA" id="ARBA00004496"/>
    </source>
</evidence>
<keyword evidence="3" id="KW-0479">Metal-binding</keyword>
<feature type="compositionally biased region" description="Basic and acidic residues" evidence="7">
    <location>
        <begin position="668"/>
        <end position="690"/>
    </location>
</feature>
<dbReference type="GO" id="GO:2001070">
    <property type="term" value="F:starch binding"/>
    <property type="evidence" value="ECO:0007669"/>
    <property type="project" value="InterPro"/>
</dbReference>
<dbReference type="SUPFAM" id="SSF52540">
    <property type="entry name" value="P-loop containing nucleoside triphosphate hydrolases"/>
    <property type="match status" value="2"/>
</dbReference>
<feature type="compositionally biased region" description="Low complexity" evidence="7">
    <location>
        <begin position="63"/>
        <end position="79"/>
    </location>
</feature>
<dbReference type="Pfam" id="PF07728">
    <property type="entry name" value="AAA_5"/>
    <property type="match status" value="1"/>
</dbReference>
<dbReference type="GO" id="GO:0004842">
    <property type="term" value="F:ubiquitin-protein transferase activity"/>
    <property type="evidence" value="ECO:0007669"/>
    <property type="project" value="InterPro"/>
</dbReference>
<keyword evidence="6" id="KW-0391">Immunity</keyword>
<dbReference type="Pfam" id="PF20173">
    <property type="entry name" value="ZnF_RZ-type"/>
    <property type="match status" value="1"/>
</dbReference>
<comment type="caution">
    <text evidence="9">The sequence shown here is derived from an EMBL/GenBank/DDBJ whole genome shotgun (WGS) entry which is preliminary data.</text>
</comment>